<feature type="transmembrane region" description="Helical" evidence="8">
    <location>
        <begin position="365"/>
        <end position="385"/>
    </location>
</feature>
<dbReference type="InterPro" id="IPR027463">
    <property type="entry name" value="AcrB_DN_DC_subdom"/>
</dbReference>
<dbReference type="Gene3D" id="3.30.2090.10">
    <property type="entry name" value="Multidrug efflux transporter AcrB TolC docking domain, DN and DC subdomains"/>
    <property type="match status" value="2"/>
</dbReference>
<keyword evidence="6 8" id="KW-0472">Membrane</keyword>
<evidence type="ECO:0000256" key="8">
    <source>
        <dbReference type="SAM" id="Phobius"/>
    </source>
</evidence>
<dbReference type="SUPFAM" id="SSF82714">
    <property type="entry name" value="Multidrug efflux transporter AcrB TolC docking domain, DN and DC subdomains"/>
    <property type="match status" value="2"/>
</dbReference>
<feature type="transmembrane region" description="Helical" evidence="8">
    <location>
        <begin position="963"/>
        <end position="983"/>
    </location>
</feature>
<accession>A0ABV6YIW8</accession>
<evidence type="ECO:0000256" key="6">
    <source>
        <dbReference type="ARBA" id="ARBA00023136"/>
    </source>
</evidence>
<name>A0ABV6YIW8_UNCEI</name>
<sequence length="1030" mass="111738">MISAVLQFALKYRLLVSVFFLGVCAAGVLALPKIPIDAFPDISPNLVQVFGEVEGTAAEEVEQQVSRAVEVAMMGIPGVKKIRSISSHGLSTVNIYFEDGFDIYLAHQLVSERIPHAQEDIPEGIDMPHGLEKGPIVSGMGKILAYYLEADNLSKSELRTLQDWVVKRNIQSVTGVADVISQGGFVRQYQVRVNPDLLLKYDLTLDDVVVALEGNNLNLGAGIIERGSEELMVRTVGQVTKISDLESVVLRAGDGVPVYLRNVASVQLGEAFRRGVASLNGEGEVVLGNVYKLHGTNSFEVIQRLKERIEEISLSLPPGVRIVPYYDQSRLVNNSIRTVRDALAIGLVLVCVVSFLFLGNFRNALIVVLSLPFSALLAFALMRHYGIPGDLISLGGIAIALGMIVDGTIIMVERIHSALHDDEGSGSTSDLILTVGKEVGPPIFFAVAVIVLVFAPIFSLGDVEGKMFRPLAVVVGMTMLGSLAYALVVAPVFCSLVLRRGNKAKTTELYNSRVYRGYGSLLQFVLARRGLVIAGVVVLLVIGVLFYGRLGKEFVPTLQEGTIQVLAHMNPNISLREIGRTAAEVEKKILEVEEVKYVLSDIGYGEISPHVHHTNYACITVGLQPRSEWSTVSNQAALAAKIDQHLGEYPGVNFTFSQPIQHEVDELVAGAGGTVVARLFGADLDQLTEKVKEIEEAMAHIDGVADLRTEQFAGQTQVQIRLKDEQIARHGLTKAEVQQSIHTALAGDIVGSVFEGEKTFGIDVRLDEDYRQNIEEIGGLMTRTPGGYTVPLDQLADIETVTGLRQISRENTRRFISVQCNVRGRDPGGFVEEARAKIAETVSLPPGYRLVWGGQFELQEAANRRLSLILPMVLLGVLLMIYLLFRSVANVLLITFNIPLALVGGVLALTIFGENVSIPSSIGFIALFGIALTDGLILVSRFEHLRTGGMALRDAVVNGGRDRLRAVIMTTVTTALGLLPLILTTGMGSEIQRPLAIVVVGGLVSSTLLTLVVLPTLYLHVHSWRKQPAV</sequence>
<dbReference type="Gene3D" id="3.30.70.1320">
    <property type="entry name" value="Multidrug efflux transporter AcrB pore domain like"/>
    <property type="match status" value="1"/>
</dbReference>
<organism evidence="9 10">
    <name type="scientific">Eiseniibacteriota bacterium</name>
    <dbReference type="NCBI Taxonomy" id="2212470"/>
    <lineage>
        <taxon>Bacteria</taxon>
        <taxon>Candidatus Eiseniibacteriota</taxon>
    </lineage>
</organism>
<dbReference type="EMBL" id="JBHPKH010000010">
    <property type="protein sequence ID" value="MFC1572285.1"/>
    <property type="molecule type" value="Genomic_DNA"/>
</dbReference>
<comment type="subcellular location">
    <subcellularLocation>
        <location evidence="1">Cell membrane</location>
        <topology evidence="1">Multi-pass membrane protein</topology>
    </subcellularLocation>
</comment>
<dbReference type="Pfam" id="PF00873">
    <property type="entry name" value="ACR_tran"/>
    <property type="match status" value="1"/>
</dbReference>
<comment type="caution">
    <text evidence="9">The sequence shown here is derived from an EMBL/GenBank/DDBJ whole genome shotgun (WGS) entry which is preliminary data.</text>
</comment>
<gene>
    <name evidence="9" type="ORF">ACFL6M_01680</name>
</gene>
<feature type="transmembrane region" description="Helical" evidence="8">
    <location>
        <begin position="866"/>
        <end position="885"/>
    </location>
</feature>
<feature type="transmembrane region" description="Helical" evidence="8">
    <location>
        <begin position="342"/>
        <end position="358"/>
    </location>
</feature>
<dbReference type="PANTHER" id="PTHR32063:SF24">
    <property type="entry name" value="CATION EFFLUX SYSTEM (ACRB_ACRD_ACRF FAMILY)"/>
    <property type="match status" value="1"/>
</dbReference>
<keyword evidence="5 8" id="KW-1133">Transmembrane helix</keyword>
<feature type="transmembrane region" description="Helical" evidence="8">
    <location>
        <begin position="918"/>
        <end position="942"/>
    </location>
</feature>
<keyword evidence="3" id="KW-1003">Cell membrane</keyword>
<feature type="transmembrane region" description="Helical" evidence="8">
    <location>
        <begin position="995"/>
        <end position="1019"/>
    </location>
</feature>
<evidence type="ECO:0000256" key="4">
    <source>
        <dbReference type="ARBA" id="ARBA00022692"/>
    </source>
</evidence>
<feature type="transmembrane region" description="Helical" evidence="8">
    <location>
        <begin position="391"/>
        <end position="412"/>
    </location>
</feature>
<dbReference type="Proteomes" id="UP001593833">
    <property type="component" value="Unassembled WGS sequence"/>
</dbReference>
<feature type="coiled-coil region" evidence="7">
    <location>
        <begin position="677"/>
        <end position="704"/>
    </location>
</feature>
<dbReference type="NCBIfam" id="TIGR00914">
    <property type="entry name" value="2A0601"/>
    <property type="match status" value="1"/>
</dbReference>
<dbReference type="PRINTS" id="PR00702">
    <property type="entry name" value="ACRIFLAVINRP"/>
</dbReference>
<evidence type="ECO:0000313" key="9">
    <source>
        <dbReference type="EMBL" id="MFC1572285.1"/>
    </source>
</evidence>
<keyword evidence="2" id="KW-0813">Transport</keyword>
<keyword evidence="7" id="KW-0175">Coiled coil</keyword>
<proteinExistence type="predicted"/>
<feature type="transmembrane region" description="Helical" evidence="8">
    <location>
        <begin position="443"/>
        <end position="461"/>
    </location>
</feature>
<dbReference type="Gene3D" id="1.20.1640.10">
    <property type="entry name" value="Multidrug efflux transporter AcrB transmembrane domain"/>
    <property type="match status" value="2"/>
</dbReference>
<keyword evidence="10" id="KW-1185">Reference proteome</keyword>
<feature type="transmembrane region" description="Helical" evidence="8">
    <location>
        <begin position="530"/>
        <end position="548"/>
    </location>
</feature>
<evidence type="ECO:0000313" key="10">
    <source>
        <dbReference type="Proteomes" id="UP001593833"/>
    </source>
</evidence>
<evidence type="ECO:0000256" key="3">
    <source>
        <dbReference type="ARBA" id="ARBA00022475"/>
    </source>
</evidence>
<evidence type="ECO:0000256" key="5">
    <source>
        <dbReference type="ARBA" id="ARBA00022989"/>
    </source>
</evidence>
<dbReference type="SUPFAM" id="SSF82693">
    <property type="entry name" value="Multidrug efflux transporter AcrB pore domain, PN1, PN2, PC1 and PC2 subdomains"/>
    <property type="match status" value="3"/>
</dbReference>
<dbReference type="PANTHER" id="PTHR32063">
    <property type="match status" value="1"/>
</dbReference>
<dbReference type="Gene3D" id="3.30.70.1440">
    <property type="entry name" value="Multidrug efflux transporter AcrB pore domain"/>
    <property type="match status" value="1"/>
</dbReference>
<reference evidence="9 10" key="1">
    <citation type="submission" date="2024-09" db="EMBL/GenBank/DDBJ databases">
        <authorList>
            <person name="D'Angelo T."/>
        </authorList>
    </citation>
    <scope>NUCLEOTIDE SEQUENCE [LARGE SCALE GENOMIC DNA]</scope>
    <source>
        <strain evidence="9">SAG AM-320-E07</strain>
    </source>
</reference>
<feature type="transmembrane region" description="Helical" evidence="8">
    <location>
        <begin position="892"/>
        <end position="912"/>
    </location>
</feature>
<evidence type="ECO:0000256" key="1">
    <source>
        <dbReference type="ARBA" id="ARBA00004651"/>
    </source>
</evidence>
<feature type="transmembrane region" description="Helical" evidence="8">
    <location>
        <begin position="473"/>
        <end position="498"/>
    </location>
</feature>
<dbReference type="InterPro" id="IPR004763">
    <property type="entry name" value="CusA-like"/>
</dbReference>
<dbReference type="InterPro" id="IPR001036">
    <property type="entry name" value="Acrflvin-R"/>
</dbReference>
<keyword evidence="4 8" id="KW-0812">Transmembrane</keyword>
<protein>
    <submittedName>
        <fullName evidence="9">Efflux RND transporter permease subunit</fullName>
    </submittedName>
</protein>
<dbReference type="SUPFAM" id="SSF82866">
    <property type="entry name" value="Multidrug efflux transporter AcrB transmembrane domain"/>
    <property type="match status" value="2"/>
</dbReference>
<evidence type="ECO:0000256" key="7">
    <source>
        <dbReference type="SAM" id="Coils"/>
    </source>
</evidence>
<dbReference type="Gene3D" id="3.30.70.1430">
    <property type="entry name" value="Multidrug efflux transporter AcrB pore domain"/>
    <property type="match status" value="2"/>
</dbReference>
<evidence type="ECO:0000256" key="2">
    <source>
        <dbReference type="ARBA" id="ARBA00022448"/>
    </source>
</evidence>